<comment type="caution">
    <text evidence="2">The sequence shown here is derived from an EMBL/GenBank/DDBJ whole genome shotgun (WGS) entry which is preliminary data.</text>
</comment>
<accession>A0ABQ3XZL0</accession>
<dbReference type="Pfam" id="PF13649">
    <property type="entry name" value="Methyltransf_25"/>
    <property type="match status" value="1"/>
</dbReference>
<evidence type="ECO:0000313" key="3">
    <source>
        <dbReference type="Proteomes" id="UP000609879"/>
    </source>
</evidence>
<dbReference type="RefSeq" id="WP_203761116.1">
    <property type="nucleotide sequence ID" value="NZ_BAAABO010000029.1"/>
</dbReference>
<dbReference type="SUPFAM" id="SSF53335">
    <property type="entry name" value="S-adenosyl-L-methionine-dependent methyltransferases"/>
    <property type="match status" value="1"/>
</dbReference>
<protein>
    <recommendedName>
        <fullName evidence="1">Methyltransferase domain-containing protein</fullName>
    </recommendedName>
</protein>
<proteinExistence type="predicted"/>
<dbReference type="Gene3D" id="3.40.50.150">
    <property type="entry name" value="Vaccinia Virus protein VP39"/>
    <property type="match status" value="1"/>
</dbReference>
<organism evidence="2 3">
    <name type="scientific">Paractinoplanes deccanensis</name>
    <dbReference type="NCBI Taxonomy" id="113561"/>
    <lineage>
        <taxon>Bacteria</taxon>
        <taxon>Bacillati</taxon>
        <taxon>Actinomycetota</taxon>
        <taxon>Actinomycetes</taxon>
        <taxon>Micromonosporales</taxon>
        <taxon>Micromonosporaceae</taxon>
        <taxon>Paractinoplanes</taxon>
    </lineage>
</organism>
<dbReference type="InterPro" id="IPR041698">
    <property type="entry name" value="Methyltransf_25"/>
</dbReference>
<evidence type="ECO:0000313" key="2">
    <source>
        <dbReference type="EMBL" id="GID73189.1"/>
    </source>
</evidence>
<name>A0ABQ3XZL0_9ACTN</name>
<keyword evidence="3" id="KW-1185">Reference proteome</keyword>
<feature type="domain" description="Methyltransferase" evidence="1">
    <location>
        <begin position="38"/>
        <end position="128"/>
    </location>
</feature>
<dbReference type="EMBL" id="BOMI01000030">
    <property type="protein sequence ID" value="GID73189.1"/>
    <property type="molecule type" value="Genomic_DNA"/>
</dbReference>
<dbReference type="InterPro" id="IPR029063">
    <property type="entry name" value="SAM-dependent_MTases_sf"/>
</dbReference>
<dbReference type="Proteomes" id="UP000609879">
    <property type="component" value="Unassembled WGS sequence"/>
</dbReference>
<gene>
    <name evidence="2" type="ORF">Ade02nite_18300</name>
</gene>
<evidence type="ECO:0000259" key="1">
    <source>
        <dbReference type="Pfam" id="PF13649"/>
    </source>
</evidence>
<sequence length="255" mass="26987">MTGEFSESWLGLREPADADARAADLVGLLPEPIHVIRDLGCGTGSLGRWLAPRLPTPQHWIMADRDPKLLHYATSHLRVPGVTVEGALGDVTALTAEDLADTGLVTCSALLDLLTEAEVDALVAACAAAGVPALFTLSVSGEVTMDPPLPEDQRVAAAFDEHQRRVVDGRRLLGPDAPAYAVKAFEKAGATVVTRPSPWKLGPGRPELTAEWLRGWAGAAREQDPSLALDDYLATRLGDLPAVTVGHVDLLAIFG</sequence>
<reference evidence="2 3" key="1">
    <citation type="submission" date="2021-01" db="EMBL/GenBank/DDBJ databases">
        <title>Whole genome shotgun sequence of Actinoplanes deccanensis NBRC 13994.</title>
        <authorList>
            <person name="Komaki H."/>
            <person name="Tamura T."/>
        </authorList>
    </citation>
    <scope>NUCLEOTIDE SEQUENCE [LARGE SCALE GENOMIC DNA]</scope>
    <source>
        <strain evidence="2 3">NBRC 13994</strain>
    </source>
</reference>